<dbReference type="EC" id="2.7.11.1" evidence="2"/>
<evidence type="ECO:0000256" key="4">
    <source>
        <dbReference type="ARBA" id="ARBA00022741"/>
    </source>
</evidence>
<evidence type="ECO:0000259" key="9">
    <source>
        <dbReference type="PROSITE" id="PS50011"/>
    </source>
</evidence>
<accession>D0LHP1</accession>
<keyword evidence="3" id="KW-0808">Transferase</keyword>
<feature type="compositionally biased region" description="Basic and acidic residues" evidence="8">
    <location>
        <begin position="628"/>
        <end position="638"/>
    </location>
</feature>
<dbReference type="Gene3D" id="3.30.200.20">
    <property type="entry name" value="Phosphorylase Kinase, domain 1"/>
    <property type="match status" value="1"/>
</dbReference>
<dbReference type="InterPro" id="IPR008266">
    <property type="entry name" value="Tyr_kinase_AS"/>
</dbReference>
<keyword evidence="5 10" id="KW-0418">Kinase</keyword>
<feature type="compositionally biased region" description="Low complexity" evidence="8">
    <location>
        <begin position="668"/>
        <end position="685"/>
    </location>
</feature>
<dbReference type="HOGENOM" id="CLU_361223_0_0_7"/>
<evidence type="ECO:0000256" key="8">
    <source>
        <dbReference type="SAM" id="MobiDB-lite"/>
    </source>
</evidence>
<dbReference type="SUPFAM" id="SSF56112">
    <property type="entry name" value="Protein kinase-like (PK-like)"/>
    <property type="match status" value="1"/>
</dbReference>
<sequence length="806" mass="87928">MSSPENFGPYEVYERLGIGGMATVHRAKERGIEDFERIVALKRLLPHLAEDASFVRSFVREAKLASMLQHAHIVQLYELGRVGQVLFISMEYIEGCDIRRILRRARKIAGPPVVPVFLSLMTQLCDALDYAHSRADSDGNPLGLVHRDVSPSNVLVTKEGHVKVIDFGIAKAQSSHLKTQTGRIKGKLAYMAPEAVRGNDLDARSDIFSAGVIAHELLTARPLFSSKNEYQTLQRVQRAEVEPPSKYNPDCPPELDSIVLRALSRDEDKRWQTAGEMRDALEHMRMQLGYSATTRDVASWLEWAFALDEPPSAEMRRSRRHTSSSFAADSETIPSGMFSPVSFAGRATPRPSPADVVSLPGIPEAEPEVQVVPLGGDDPEDHADVAWGSLEAEDGRVVLEAIPDVSAKYVAPPAAVASSGTIGGAQPRAATAASAATASAAAAAPTQARSRTGMLLVAVLAIAALGVGAFVALRGEGETQAPAPVTTAVLKFAVEPTDARIEVQGYGTHEGVPLRLEVDAPATYRVQIQREGYTSYVSEIELEGGEIRSVQVVLETGHSDQAAVAVRSTPSEQRVMLDGELLEQRTPVTLEMSPGAHTLVIVDDAGGELWRHEFDASASTQYEFHPTLSEREDTEERSHRRHRDDDDDDDRERRRRRQSQDDERGDSPEVAAAAPQPSAQSPGQPLAIQTPTASVLDSLAKVEPPKMIERKQPAKPVMVSSNKVERRSGSLPRLEAMRRDLPERVRALLCIDTSGRVSSVKLYDIAKASVRKDLEGALSKWRYAPYREAGKAVPACFGITFRTVLN</sequence>
<dbReference type="AlphaFoldDB" id="D0LHP1"/>
<protein>
    <recommendedName>
        <fullName evidence="2">non-specific serine/threonine protein kinase</fullName>
        <ecNumber evidence="2">2.7.11.1</ecNumber>
    </recommendedName>
</protein>
<dbReference type="InterPro" id="IPR011009">
    <property type="entry name" value="Kinase-like_dom_sf"/>
</dbReference>
<gene>
    <name evidence="10" type="ordered locus">Hoch_0262</name>
</gene>
<evidence type="ECO:0000256" key="2">
    <source>
        <dbReference type="ARBA" id="ARBA00012513"/>
    </source>
</evidence>
<evidence type="ECO:0000256" key="1">
    <source>
        <dbReference type="ARBA" id="ARBA00010886"/>
    </source>
</evidence>
<evidence type="ECO:0000313" key="11">
    <source>
        <dbReference type="Proteomes" id="UP000001880"/>
    </source>
</evidence>
<dbReference type="EMBL" id="CP001804">
    <property type="protein sequence ID" value="ACY12903.1"/>
    <property type="molecule type" value="Genomic_DNA"/>
</dbReference>
<dbReference type="Pfam" id="PF00069">
    <property type="entry name" value="Pkinase"/>
    <property type="match status" value="1"/>
</dbReference>
<dbReference type="PROSITE" id="PS50011">
    <property type="entry name" value="PROTEIN_KINASE_DOM"/>
    <property type="match status" value="1"/>
</dbReference>
<dbReference type="InterPro" id="IPR000719">
    <property type="entry name" value="Prot_kinase_dom"/>
</dbReference>
<organism evidence="10 11">
    <name type="scientific">Haliangium ochraceum (strain DSM 14365 / JCM 11303 / SMP-2)</name>
    <dbReference type="NCBI Taxonomy" id="502025"/>
    <lineage>
        <taxon>Bacteria</taxon>
        <taxon>Pseudomonadati</taxon>
        <taxon>Myxococcota</taxon>
        <taxon>Polyangia</taxon>
        <taxon>Haliangiales</taxon>
        <taxon>Kofleriaceae</taxon>
        <taxon>Haliangium</taxon>
    </lineage>
</organism>
<keyword evidence="11" id="KW-1185">Reference proteome</keyword>
<dbReference type="PANTHER" id="PTHR43671:SF13">
    <property type="entry name" value="SERINE_THREONINE-PROTEIN KINASE NEK2"/>
    <property type="match status" value="1"/>
</dbReference>
<evidence type="ECO:0000313" key="10">
    <source>
        <dbReference type="EMBL" id="ACY12903.1"/>
    </source>
</evidence>
<dbReference type="STRING" id="502025.Hoch_0262"/>
<dbReference type="RefSeq" id="WP_012825530.1">
    <property type="nucleotide sequence ID" value="NC_013440.1"/>
</dbReference>
<comment type="similarity">
    <text evidence="1">Belongs to the protein kinase superfamily. NEK Ser/Thr protein kinase family. NIMA subfamily.</text>
</comment>
<feature type="compositionally biased region" description="Basic and acidic residues" evidence="8">
    <location>
        <begin position="658"/>
        <end position="667"/>
    </location>
</feature>
<evidence type="ECO:0000256" key="5">
    <source>
        <dbReference type="ARBA" id="ARBA00022777"/>
    </source>
</evidence>
<dbReference type="KEGG" id="hoh:Hoch_0262"/>
<keyword evidence="10" id="KW-0723">Serine/threonine-protein kinase</keyword>
<dbReference type="eggNOG" id="COG0515">
    <property type="taxonomic scope" value="Bacteria"/>
</dbReference>
<keyword evidence="4 7" id="KW-0547">Nucleotide-binding</keyword>
<evidence type="ECO:0000256" key="6">
    <source>
        <dbReference type="ARBA" id="ARBA00022840"/>
    </source>
</evidence>
<reference evidence="10 11" key="1">
    <citation type="journal article" date="2010" name="Stand. Genomic Sci.">
        <title>Complete genome sequence of Haliangium ochraceum type strain (SMP-2).</title>
        <authorList>
            <consortium name="US DOE Joint Genome Institute (JGI-PGF)"/>
            <person name="Ivanova N."/>
            <person name="Daum C."/>
            <person name="Lang E."/>
            <person name="Abt B."/>
            <person name="Kopitz M."/>
            <person name="Saunders E."/>
            <person name="Lapidus A."/>
            <person name="Lucas S."/>
            <person name="Glavina Del Rio T."/>
            <person name="Nolan M."/>
            <person name="Tice H."/>
            <person name="Copeland A."/>
            <person name="Cheng J.F."/>
            <person name="Chen F."/>
            <person name="Bruce D."/>
            <person name="Goodwin L."/>
            <person name="Pitluck S."/>
            <person name="Mavromatis K."/>
            <person name="Pati A."/>
            <person name="Mikhailova N."/>
            <person name="Chen A."/>
            <person name="Palaniappan K."/>
            <person name="Land M."/>
            <person name="Hauser L."/>
            <person name="Chang Y.J."/>
            <person name="Jeffries C.D."/>
            <person name="Detter J.C."/>
            <person name="Brettin T."/>
            <person name="Rohde M."/>
            <person name="Goker M."/>
            <person name="Bristow J."/>
            <person name="Markowitz V."/>
            <person name="Eisen J.A."/>
            <person name="Hugenholtz P."/>
            <person name="Kyrpides N.C."/>
            <person name="Klenk H.P."/>
        </authorList>
    </citation>
    <scope>NUCLEOTIDE SEQUENCE [LARGE SCALE GENOMIC DNA]</scope>
    <source>
        <strain evidence="11">DSM 14365 / CIP 107738 / JCM 11303 / AJ 13395 / SMP-2</strain>
    </source>
</reference>
<dbReference type="PROSITE" id="PS00107">
    <property type="entry name" value="PROTEIN_KINASE_ATP"/>
    <property type="match status" value="1"/>
</dbReference>
<proteinExistence type="inferred from homology"/>
<dbReference type="InterPro" id="IPR017441">
    <property type="entry name" value="Protein_kinase_ATP_BS"/>
</dbReference>
<dbReference type="CDD" id="cd14014">
    <property type="entry name" value="STKc_PknB_like"/>
    <property type="match status" value="1"/>
</dbReference>
<feature type="domain" description="Protein kinase" evidence="9">
    <location>
        <begin position="10"/>
        <end position="286"/>
    </location>
</feature>
<evidence type="ECO:0000256" key="7">
    <source>
        <dbReference type="PROSITE-ProRule" id="PRU10141"/>
    </source>
</evidence>
<dbReference type="GO" id="GO:0004674">
    <property type="term" value="F:protein serine/threonine kinase activity"/>
    <property type="evidence" value="ECO:0007669"/>
    <property type="project" value="UniProtKB-KW"/>
</dbReference>
<name>D0LHP1_HALO1</name>
<keyword evidence="6 7" id="KW-0067">ATP-binding</keyword>
<dbReference type="GO" id="GO:0005524">
    <property type="term" value="F:ATP binding"/>
    <property type="evidence" value="ECO:0007669"/>
    <property type="project" value="UniProtKB-UniRule"/>
</dbReference>
<evidence type="ECO:0000256" key="3">
    <source>
        <dbReference type="ARBA" id="ARBA00022679"/>
    </source>
</evidence>
<dbReference type="Gene3D" id="1.10.510.10">
    <property type="entry name" value="Transferase(Phosphotransferase) domain 1"/>
    <property type="match status" value="1"/>
</dbReference>
<feature type="region of interest" description="Disordered" evidence="8">
    <location>
        <begin position="621"/>
        <end position="686"/>
    </location>
</feature>
<dbReference type="Gene3D" id="3.30.1150.10">
    <property type="match status" value="1"/>
</dbReference>
<dbReference type="PROSITE" id="PS00109">
    <property type="entry name" value="PROTEIN_KINASE_TYR"/>
    <property type="match status" value="1"/>
</dbReference>
<dbReference type="Proteomes" id="UP000001880">
    <property type="component" value="Chromosome"/>
</dbReference>
<dbReference type="PANTHER" id="PTHR43671">
    <property type="entry name" value="SERINE/THREONINE-PROTEIN KINASE NEK"/>
    <property type="match status" value="1"/>
</dbReference>
<feature type="binding site" evidence="7">
    <location>
        <position position="42"/>
    </location>
    <ligand>
        <name>ATP</name>
        <dbReference type="ChEBI" id="CHEBI:30616"/>
    </ligand>
</feature>
<dbReference type="InterPro" id="IPR050660">
    <property type="entry name" value="NEK_Ser/Thr_kinase"/>
</dbReference>